<gene>
    <name evidence="1" type="ORF">JZ751_012611</name>
</gene>
<protein>
    <submittedName>
        <fullName evidence="1">Uncharacterized protein</fullName>
    </submittedName>
</protein>
<evidence type="ECO:0000313" key="1">
    <source>
        <dbReference type="EMBL" id="KAG9344129.1"/>
    </source>
</evidence>
<keyword evidence="2" id="KW-1185">Reference proteome</keyword>
<dbReference type="EMBL" id="JAFBMS010000021">
    <property type="protein sequence ID" value="KAG9344129.1"/>
    <property type="molecule type" value="Genomic_DNA"/>
</dbReference>
<dbReference type="AlphaFoldDB" id="A0A8T2NVD1"/>
<name>A0A8T2NVD1_9TELE</name>
<proteinExistence type="predicted"/>
<sequence>MSRAGEERGSLGLGVLFRSFNVNTSRSENTERVRRVAGHLACPRYKVRYCLPSSHFASGSSS</sequence>
<organism evidence="1 2">
    <name type="scientific">Albula glossodonta</name>
    <name type="common">roundjaw bonefish</name>
    <dbReference type="NCBI Taxonomy" id="121402"/>
    <lineage>
        <taxon>Eukaryota</taxon>
        <taxon>Metazoa</taxon>
        <taxon>Chordata</taxon>
        <taxon>Craniata</taxon>
        <taxon>Vertebrata</taxon>
        <taxon>Euteleostomi</taxon>
        <taxon>Actinopterygii</taxon>
        <taxon>Neopterygii</taxon>
        <taxon>Teleostei</taxon>
        <taxon>Albuliformes</taxon>
        <taxon>Albulidae</taxon>
        <taxon>Albula</taxon>
    </lineage>
</organism>
<accession>A0A8T2NVD1</accession>
<reference evidence="1" key="1">
    <citation type="thesis" date="2021" institute="BYU ScholarsArchive" country="Provo, UT, USA">
        <title>Applications of and Algorithms for Genome Assembly and Genomic Analyses with an Emphasis on Marine Teleosts.</title>
        <authorList>
            <person name="Pickett B.D."/>
        </authorList>
    </citation>
    <scope>NUCLEOTIDE SEQUENCE</scope>
    <source>
        <strain evidence="1">HI-2016</strain>
    </source>
</reference>
<comment type="caution">
    <text evidence="1">The sequence shown here is derived from an EMBL/GenBank/DDBJ whole genome shotgun (WGS) entry which is preliminary data.</text>
</comment>
<evidence type="ECO:0000313" key="2">
    <source>
        <dbReference type="Proteomes" id="UP000824540"/>
    </source>
</evidence>
<dbReference type="Proteomes" id="UP000824540">
    <property type="component" value="Unassembled WGS sequence"/>
</dbReference>